<dbReference type="GO" id="GO:0005886">
    <property type="term" value="C:plasma membrane"/>
    <property type="evidence" value="ECO:0007669"/>
    <property type="project" value="TreeGrafter"/>
</dbReference>
<proteinExistence type="predicted"/>
<dbReference type="CDD" id="cd04047">
    <property type="entry name" value="C2B_Copine"/>
    <property type="match status" value="2"/>
</dbReference>
<protein>
    <recommendedName>
        <fullName evidence="2">C2 domain-containing protein</fullName>
    </recommendedName>
</protein>
<dbReference type="SUPFAM" id="SSF49562">
    <property type="entry name" value="C2 domain (Calcium/lipid-binding domain, CaLB)"/>
    <property type="match status" value="3"/>
</dbReference>
<dbReference type="GO" id="GO:0005544">
    <property type="term" value="F:calcium-dependent phospholipid binding"/>
    <property type="evidence" value="ECO:0007669"/>
    <property type="project" value="InterPro"/>
</dbReference>
<dbReference type="InterPro" id="IPR045052">
    <property type="entry name" value="Copine"/>
</dbReference>
<organism evidence="3">
    <name type="scientific">Pseudictyota dubia</name>
    <dbReference type="NCBI Taxonomy" id="2749911"/>
    <lineage>
        <taxon>Eukaryota</taxon>
        <taxon>Sar</taxon>
        <taxon>Stramenopiles</taxon>
        <taxon>Ochrophyta</taxon>
        <taxon>Bacillariophyta</taxon>
        <taxon>Mediophyceae</taxon>
        <taxon>Biddulphiophycidae</taxon>
        <taxon>Eupodiscales</taxon>
        <taxon>Odontellaceae</taxon>
        <taxon>Pseudictyota</taxon>
    </lineage>
</organism>
<sequence>MKVCVGVSASGLTHPGSLYASLSYGDNEFGQTEEIEDSTNPTWKKIFILDCGDAEEGNVAVSIRSKIDDTEVGRAQFGVAKIMAHKNSVVHEELQDGGVIFLFASDHITDEFTFKLQLSGKDLANLDGAGIGGLFKDKSDPFYEVQNSTGDVVYKSEVIENDLNPEWAMAEIDLQSLCESDFDAPIELTCFDRDLGKRRELIGSFQSTVNDLVVAAAYDKSLVLFVDEKEMGTILVLRAECDVFESVAKTLNAAAKDKEILDVERRVFASKSKALEKKQKKLEEVRQYAAARNRSLVVTSATLTEARRAADEAKSASLTAAEQLDELRESGLRGSLKFQFIGKELKNVELFTNFDKSDPFFVIQKQDGDNVWSHVFISNVVQNNLNPEWDVSEVAVADICSHNLDDPFRVVVFDHNESGKHKLIGHFETSISSVISTQISGEAIVVTDGKDETGHIGVPYAEVVGFVDPDEAEDNAKKLKAKADTARYYAIGAEHRAKLAKKNAEEAQNTVQALERDLHTFEVENEIARMNALKRTVSTRLQELALGS</sequence>
<dbReference type="InterPro" id="IPR035892">
    <property type="entry name" value="C2_domain_sf"/>
</dbReference>
<dbReference type="PANTHER" id="PTHR10857:SF106">
    <property type="entry name" value="C2 DOMAIN-CONTAINING PROTEIN"/>
    <property type="match status" value="1"/>
</dbReference>
<accession>A0A7R9VD07</accession>
<dbReference type="PANTHER" id="PTHR10857">
    <property type="entry name" value="COPINE"/>
    <property type="match status" value="1"/>
</dbReference>
<dbReference type="InterPro" id="IPR037768">
    <property type="entry name" value="C2B_Copine"/>
</dbReference>
<feature type="coiled-coil region" evidence="1">
    <location>
        <begin position="490"/>
        <end position="531"/>
    </location>
</feature>
<keyword evidence="1" id="KW-0175">Coiled coil</keyword>
<feature type="domain" description="C2" evidence="2">
    <location>
        <begin position="95"/>
        <end position="222"/>
    </location>
</feature>
<evidence type="ECO:0000259" key="2">
    <source>
        <dbReference type="PROSITE" id="PS50004"/>
    </source>
</evidence>
<dbReference type="Pfam" id="PF00168">
    <property type="entry name" value="C2"/>
    <property type="match status" value="3"/>
</dbReference>
<name>A0A7R9VD07_9STRA</name>
<gene>
    <name evidence="3" type="ORF">TDUB1175_LOCUS705</name>
</gene>
<reference evidence="3" key="1">
    <citation type="submission" date="2021-01" db="EMBL/GenBank/DDBJ databases">
        <authorList>
            <person name="Corre E."/>
            <person name="Pelletier E."/>
            <person name="Niang G."/>
            <person name="Scheremetjew M."/>
            <person name="Finn R."/>
            <person name="Kale V."/>
            <person name="Holt S."/>
            <person name="Cochrane G."/>
            <person name="Meng A."/>
            <person name="Brown T."/>
            <person name="Cohen L."/>
        </authorList>
    </citation>
    <scope>NUCLEOTIDE SEQUENCE</scope>
    <source>
        <strain evidence="3">CCMP147</strain>
    </source>
</reference>
<evidence type="ECO:0000256" key="1">
    <source>
        <dbReference type="SAM" id="Coils"/>
    </source>
</evidence>
<dbReference type="PROSITE" id="PS50004">
    <property type="entry name" value="C2"/>
    <property type="match status" value="2"/>
</dbReference>
<dbReference type="GO" id="GO:0071277">
    <property type="term" value="P:cellular response to calcium ion"/>
    <property type="evidence" value="ECO:0007669"/>
    <property type="project" value="TreeGrafter"/>
</dbReference>
<dbReference type="AlphaFoldDB" id="A0A7R9VD07"/>
<dbReference type="SMART" id="SM00239">
    <property type="entry name" value="C2"/>
    <property type="match status" value="3"/>
</dbReference>
<dbReference type="EMBL" id="HBED01001385">
    <property type="protein sequence ID" value="CAD8291806.1"/>
    <property type="molecule type" value="Transcribed_RNA"/>
</dbReference>
<dbReference type="Gene3D" id="2.60.40.150">
    <property type="entry name" value="C2 domain"/>
    <property type="match status" value="3"/>
</dbReference>
<evidence type="ECO:0000313" key="3">
    <source>
        <dbReference type="EMBL" id="CAD8291806.1"/>
    </source>
</evidence>
<feature type="domain" description="C2" evidence="2">
    <location>
        <begin position="319"/>
        <end position="444"/>
    </location>
</feature>
<dbReference type="InterPro" id="IPR000008">
    <property type="entry name" value="C2_dom"/>
</dbReference>